<evidence type="ECO:0000313" key="1">
    <source>
        <dbReference type="Proteomes" id="UP000887580"/>
    </source>
</evidence>
<protein>
    <submittedName>
        <fullName evidence="2">Peptidase S1 domain-containing protein</fullName>
    </submittedName>
</protein>
<evidence type="ECO:0000313" key="2">
    <source>
        <dbReference type="WBParaSite" id="PS1159_v2.g3145.t1"/>
    </source>
</evidence>
<organism evidence="1 2">
    <name type="scientific">Panagrolaimus sp. PS1159</name>
    <dbReference type="NCBI Taxonomy" id="55785"/>
    <lineage>
        <taxon>Eukaryota</taxon>
        <taxon>Metazoa</taxon>
        <taxon>Ecdysozoa</taxon>
        <taxon>Nematoda</taxon>
        <taxon>Chromadorea</taxon>
        <taxon>Rhabditida</taxon>
        <taxon>Tylenchina</taxon>
        <taxon>Panagrolaimomorpha</taxon>
        <taxon>Panagrolaimoidea</taxon>
        <taxon>Panagrolaimidae</taxon>
        <taxon>Panagrolaimus</taxon>
    </lineage>
</organism>
<dbReference type="Proteomes" id="UP000887580">
    <property type="component" value="Unplaced"/>
</dbReference>
<reference evidence="2" key="1">
    <citation type="submission" date="2022-11" db="UniProtKB">
        <authorList>
            <consortium name="WormBaseParasite"/>
        </authorList>
    </citation>
    <scope>IDENTIFICATION</scope>
</reference>
<dbReference type="WBParaSite" id="PS1159_v2.g3145.t1">
    <property type="protein sequence ID" value="PS1159_v2.g3145.t1"/>
    <property type="gene ID" value="PS1159_v2.g3145"/>
</dbReference>
<name>A0AC35G9V3_9BILA</name>
<accession>A0AC35G9V3</accession>
<sequence length="359" mass="39146">MGGEKLTLFFAAIFLFQQNAYGFNPNRVINGTETPAGLFEFLPALSMIVQGQGIDGIGSGICSATIISKRHILTAAHCLIISLNSANAKGPLTDNNLIYRVSGALVDYRPKEQIVEYGKGKEGLEKVQLLLNNYSIQTKFYIHPSYSAHTAFTSIQYSSKEPYQHDIAIIEFPKDMDLKIAPINLASGYIEKQGDTAIAAGYGVHKYTKNPDGTPEPHKPKTLLNATVAIYTTSECTPLSIPTLICTGVLDLKADHGDSGGPLMLERNGKFYQIGITSFGTNTTAYYERVDLQCDWISKMTKGEAKCEPLPNDPNRPPNVNGSTTLLPGTPQALKTENSSIGFTLNVLLFVFIGIFYFA</sequence>
<proteinExistence type="predicted"/>